<keyword evidence="2" id="KW-1185">Reference proteome</keyword>
<reference evidence="1" key="1">
    <citation type="journal article" date="2023" name="Science">
        <title>Genome structures resolve the early diversification of teleost fishes.</title>
        <authorList>
            <person name="Parey E."/>
            <person name="Louis A."/>
            <person name="Montfort J."/>
            <person name="Bouchez O."/>
            <person name="Roques C."/>
            <person name="Iampietro C."/>
            <person name="Lluch J."/>
            <person name="Castinel A."/>
            <person name="Donnadieu C."/>
            <person name="Desvignes T."/>
            <person name="Floi Bucao C."/>
            <person name="Jouanno E."/>
            <person name="Wen M."/>
            <person name="Mejri S."/>
            <person name="Dirks R."/>
            <person name="Jansen H."/>
            <person name="Henkel C."/>
            <person name="Chen W.J."/>
            <person name="Zahm M."/>
            <person name="Cabau C."/>
            <person name="Klopp C."/>
            <person name="Thompson A.W."/>
            <person name="Robinson-Rechavi M."/>
            <person name="Braasch I."/>
            <person name="Lecointre G."/>
            <person name="Bobe J."/>
            <person name="Postlethwait J.H."/>
            <person name="Berthelot C."/>
            <person name="Roest Crollius H."/>
            <person name="Guiguen Y."/>
        </authorList>
    </citation>
    <scope>NUCLEOTIDE SEQUENCE</scope>
    <source>
        <strain evidence="1">NC1722</strain>
    </source>
</reference>
<proteinExistence type="predicted"/>
<evidence type="ECO:0000313" key="2">
    <source>
        <dbReference type="Proteomes" id="UP001221898"/>
    </source>
</evidence>
<sequence length="300" mass="33411">MQDLTTKENVNRLPILVSGNGTVQLLNVPKLPNGTGSEMAKAVVGALKDWDLTERIGGMSFDTTSSNTGRNNGACVLIEQQLKKDLLYFACRHHVLELPAEAFKTVMGPMSGPNVTMFKRFQDHWQFIDRSQFESAAPRHDLQLLKDLTTYMDNVNWDVGKAALTKLQGHLWYLSRSLSLWQSLTPGHGGGEEANLTSLHTTVGDESPAKRPKLRLEDGFLDADPATWLEREDFRTAAAFVQGIAVINDHAERGVALIQEYNRKLTQDEEQLQFLLQVVSRHRAEFPDSRKKTVAAGVAA</sequence>
<name>A0AAD7WWV3_9TELE</name>
<dbReference type="PANTHER" id="PTHR46113">
    <property type="entry name" value="SNAC DOMAIN-CONTAINING PROTEIN"/>
    <property type="match status" value="1"/>
</dbReference>
<evidence type="ECO:0000313" key="1">
    <source>
        <dbReference type="EMBL" id="KAJ8411990.1"/>
    </source>
</evidence>
<dbReference type="PANTHER" id="PTHR46113:SF1">
    <property type="entry name" value="PEPTIDASE M17 LEUCYL AMINOPEPTIDASE N-TERMINAL DOMAIN-CONTAINING PROTEIN"/>
    <property type="match status" value="1"/>
</dbReference>
<gene>
    <name evidence="1" type="ORF">AAFF_G00142570</name>
</gene>
<accession>A0AAD7WWV3</accession>
<dbReference type="AlphaFoldDB" id="A0AAD7WWV3"/>
<organism evidence="1 2">
    <name type="scientific">Aldrovandia affinis</name>
    <dbReference type="NCBI Taxonomy" id="143900"/>
    <lineage>
        <taxon>Eukaryota</taxon>
        <taxon>Metazoa</taxon>
        <taxon>Chordata</taxon>
        <taxon>Craniata</taxon>
        <taxon>Vertebrata</taxon>
        <taxon>Euteleostomi</taxon>
        <taxon>Actinopterygii</taxon>
        <taxon>Neopterygii</taxon>
        <taxon>Teleostei</taxon>
        <taxon>Notacanthiformes</taxon>
        <taxon>Halosauridae</taxon>
        <taxon>Aldrovandia</taxon>
    </lineage>
</organism>
<protein>
    <submittedName>
        <fullName evidence="1">Uncharacterized protein</fullName>
    </submittedName>
</protein>
<comment type="caution">
    <text evidence="1">The sequence shown here is derived from an EMBL/GenBank/DDBJ whole genome shotgun (WGS) entry which is preliminary data.</text>
</comment>
<dbReference type="Proteomes" id="UP001221898">
    <property type="component" value="Unassembled WGS sequence"/>
</dbReference>
<dbReference type="EMBL" id="JAINUG010000020">
    <property type="protein sequence ID" value="KAJ8411990.1"/>
    <property type="molecule type" value="Genomic_DNA"/>
</dbReference>